<keyword evidence="4" id="KW-1185">Reference proteome</keyword>
<feature type="signal peptide" evidence="2">
    <location>
        <begin position="1"/>
        <end position="16"/>
    </location>
</feature>
<accession>A0A6H5IRZ6</accession>
<evidence type="ECO:0000256" key="1">
    <source>
        <dbReference type="SAM" id="MobiDB-lite"/>
    </source>
</evidence>
<dbReference type="Proteomes" id="UP000479190">
    <property type="component" value="Unassembled WGS sequence"/>
</dbReference>
<evidence type="ECO:0000256" key="2">
    <source>
        <dbReference type="SAM" id="SignalP"/>
    </source>
</evidence>
<reference evidence="3 4" key="1">
    <citation type="submission" date="2020-02" db="EMBL/GenBank/DDBJ databases">
        <authorList>
            <person name="Ferguson B K."/>
        </authorList>
    </citation>
    <scope>NUCLEOTIDE SEQUENCE [LARGE SCALE GENOMIC DNA]</scope>
</reference>
<dbReference type="AlphaFoldDB" id="A0A6H5IRZ6"/>
<name>A0A6H5IRZ6_9HYME</name>
<keyword evidence="2" id="KW-0732">Signal</keyword>
<organism evidence="3 4">
    <name type="scientific">Trichogramma brassicae</name>
    <dbReference type="NCBI Taxonomy" id="86971"/>
    <lineage>
        <taxon>Eukaryota</taxon>
        <taxon>Metazoa</taxon>
        <taxon>Ecdysozoa</taxon>
        <taxon>Arthropoda</taxon>
        <taxon>Hexapoda</taxon>
        <taxon>Insecta</taxon>
        <taxon>Pterygota</taxon>
        <taxon>Neoptera</taxon>
        <taxon>Endopterygota</taxon>
        <taxon>Hymenoptera</taxon>
        <taxon>Apocrita</taxon>
        <taxon>Proctotrupomorpha</taxon>
        <taxon>Chalcidoidea</taxon>
        <taxon>Trichogrammatidae</taxon>
        <taxon>Trichogramma</taxon>
    </lineage>
</organism>
<evidence type="ECO:0000313" key="4">
    <source>
        <dbReference type="Proteomes" id="UP000479190"/>
    </source>
</evidence>
<sequence length="337" mass="38842">MKCCLWILLPLRISLCTPALTADQLPVSYRLTDQLMVISVRQFWRKITRVTHLHFEKPAGGYSPCAGKITNTPLLTVSHLSRPEDLWGKENLRVHVVHKGKTMSSFHIINPNIKSLNKLNTLSKKFFSIHRKSRRVDDSPSNDARATPLDVSSSSSSVLDEQSFCDPELIFHFVSRRNRPVRLNSHWFQSLQFLDRPKILTSLSRSSTGDKNKNNDKVVHFQEPGGGEDPDKNRQEPKDSEDDDLDWYVQMQETSMRNELLLETVNRNTNDMQKILKGLLQAVHSTHELNKNMVEQQSKMNSNLNTLATSIQSLSITFRGEKARQRQYREKNRHITK</sequence>
<feature type="compositionally biased region" description="Basic and acidic residues" evidence="1">
    <location>
        <begin position="208"/>
        <end position="220"/>
    </location>
</feature>
<dbReference type="EMBL" id="CADCXV010000974">
    <property type="protein sequence ID" value="CAB0039655.1"/>
    <property type="molecule type" value="Genomic_DNA"/>
</dbReference>
<gene>
    <name evidence="3" type="ORF">TBRA_LOCUS11394</name>
</gene>
<evidence type="ECO:0000313" key="3">
    <source>
        <dbReference type="EMBL" id="CAB0039655.1"/>
    </source>
</evidence>
<protein>
    <submittedName>
        <fullName evidence="3">Uncharacterized protein</fullName>
    </submittedName>
</protein>
<feature type="compositionally biased region" description="Basic and acidic residues" evidence="1">
    <location>
        <begin position="229"/>
        <end position="238"/>
    </location>
</feature>
<proteinExistence type="predicted"/>
<feature type="region of interest" description="Disordered" evidence="1">
    <location>
        <begin position="204"/>
        <end position="244"/>
    </location>
</feature>
<feature type="chain" id="PRO_5026269028" evidence="2">
    <location>
        <begin position="17"/>
        <end position="337"/>
    </location>
</feature>